<reference evidence="6" key="2">
    <citation type="submission" date="2023-06" db="EMBL/GenBank/DDBJ databases">
        <authorList>
            <consortium name="Lawrence Berkeley National Laboratory"/>
            <person name="Mondo S.J."/>
            <person name="Hensen N."/>
            <person name="Bonometti L."/>
            <person name="Westerberg I."/>
            <person name="Brannstrom I.O."/>
            <person name="Guillou S."/>
            <person name="Cros-Aarteil S."/>
            <person name="Calhoun S."/>
            <person name="Haridas S."/>
            <person name="Kuo A."/>
            <person name="Pangilinan J."/>
            <person name="Riley R."/>
            <person name="Labutti K."/>
            <person name="Andreopoulos B."/>
            <person name="Lipzen A."/>
            <person name="Chen C."/>
            <person name="Yanf M."/>
            <person name="Daum C."/>
            <person name="Ng V."/>
            <person name="Clum A."/>
            <person name="Steindorff A."/>
            <person name="Ohm R."/>
            <person name="Martin F."/>
            <person name="Silar P."/>
            <person name="Natvig D."/>
            <person name="Lalanne C."/>
            <person name="Gautier V."/>
            <person name="Ament-Velasquez S.L."/>
            <person name="Kruys A."/>
            <person name="Hutchinson M.I."/>
            <person name="Powell A.J."/>
            <person name="Barry K."/>
            <person name="Miller A.N."/>
            <person name="Grigoriev I.V."/>
            <person name="Debuchy R."/>
            <person name="Gladieux P."/>
            <person name="Thoren M.H."/>
            <person name="Johannesson H."/>
        </authorList>
    </citation>
    <scope>NUCLEOTIDE SEQUENCE</scope>
    <source>
        <strain evidence="6">CBS 333.67</strain>
    </source>
</reference>
<dbReference type="GeneID" id="87884114"/>
<feature type="domain" description="Acyl-CoA thioesterase-like N-terminal HotDog" evidence="4">
    <location>
        <begin position="55"/>
        <end position="131"/>
    </location>
</feature>
<dbReference type="PANTHER" id="PTHR11066:SF64">
    <property type="entry name" value="ACYL-COA THIOESTERASE (AFU_ORTHOLOGUE AFUA_1G12060)"/>
    <property type="match status" value="1"/>
</dbReference>
<dbReference type="AlphaFoldDB" id="A0AAJ0LY03"/>
<dbReference type="InterPro" id="IPR049450">
    <property type="entry name" value="ACOT8-like_C"/>
</dbReference>
<evidence type="ECO:0000313" key="6">
    <source>
        <dbReference type="EMBL" id="KAK3301773.1"/>
    </source>
</evidence>
<evidence type="ECO:0000259" key="4">
    <source>
        <dbReference type="Pfam" id="PF13622"/>
    </source>
</evidence>
<accession>A0AAJ0LY03</accession>
<dbReference type="InterPro" id="IPR003703">
    <property type="entry name" value="Acyl_CoA_thio"/>
</dbReference>
<feature type="compositionally biased region" description="Polar residues" evidence="3">
    <location>
        <begin position="122"/>
        <end position="138"/>
    </location>
</feature>
<dbReference type="RefSeq" id="XP_062717553.1">
    <property type="nucleotide sequence ID" value="XM_062865285.1"/>
</dbReference>
<name>A0AAJ0LY03_9PEZI</name>
<feature type="region of interest" description="Disordered" evidence="3">
    <location>
        <begin position="169"/>
        <end position="198"/>
    </location>
</feature>
<evidence type="ECO:0000259" key="5">
    <source>
        <dbReference type="Pfam" id="PF20789"/>
    </source>
</evidence>
<dbReference type="InterPro" id="IPR049449">
    <property type="entry name" value="TesB_ACOT8-like_N"/>
</dbReference>
<dbReference type="GO" id="GO:0047617">
    <property type="term" value="F:fatty acyl-CoA hydrolase activity"/>
    <property type="evidence" value="ECO:0007669"/>
    <property type="project" value="InterPro"/>
</dbReference>
<dbReference type="GO" id="GO:0005782">
    <property type="term" value="C:peroxisomal matrix"/>
    <property type="evidence" value="ECO:0007669"/>
    <property type="project" value="UniProtKB-SubCell"/>
</dbReference>
<dbReference type="EMBL" id="JAUDZG010000008">
    <property type="protein sequence ID" value="KAK3301773.1"/>
    <property type="molecule type" value="Genomic_DNA"/>
</dbReference>
<reference evidence="6" key="1">
    <citation type="journal article" date="2023" name="Mol. Phylogenet. Evol.">
        <title>Genome-scale phylogeny and comparative genomics of the fungal order Sordariales.</title>
        <authorList>
            <person name="Hensen N."/>
            <person name="Bonometti L."/>
            <person name="Westerberg I."/>
            <person name="Brannstrom I.O."/>
            <person name="Guillou S."/>
            <person name="Cros-Aarteil S."/>
            <person name="Calhoun S."/>
            <person name="Haridas S."/>
            <person name="Kuo A."/>
            <person name="Mondo S."/>
            <person name="Pangilinan J."/>
            <person name="Riley R."/>
            <person name="LaButti K."/>
            <person name="Andreopoulos B."/>
            <person name="Lipzen A."/>
            <person name="Chen C."/>
            <person name="Yan M."/>
            <person name="Daum C."/>
            <person name="Ng V."/>
            <person name="Clum A."/>
            <person name="Steindorff A."/>
            <person name="Ohm R.A."/>
            <person name="Martin F."/>
            <person name="Silar P."/>
            <person name="Natvig D.O."/>
            <person name="Lalanne C."/>
            <person name="Gautier V."/>
            <person name="Ament-Velasquez S.L."/>
            <person name="Kruys A."/>
            <person name="Hutchinson M.I."/>
            <person name="Powell A.J."/>
            <person name="Barry K."/>
            <person name="Miller A.N."/>
            <person name="Grigoriev I.V."/>
            <person name="Debuchy R."/>
            <person name="Gladieux P."/>
            <person name="Hiltunen Thoren M."/>
            <person name="Johannesson H."/>
        </authorList>
    </citation>
    <scope>NUCLEOTIDE SEQUENCE</scope>
    <source>
        <strain evidence="6">CBS 333.67</strain>
    </source>
</reference>
<gene>
    <name evidence="6" type="ORF">B0T15DRAFT_405190</name>
</gene>
<evidence type="ECO:0000256" key="1">
    <source>
        <dbReference type="ARBA" id="ARBA00006538"/>
    </source>
</evidence>
<feature type="domain" description="Acyl-CoA thioesterase-like C-terminal" evidence="5">
    <location>
        <begin position="269"/>
        <end position="361"/>
    </location>
</feature>
<evidence type="ECO:0000313" key="7">
    <source>
        <dbReference type="Proteomes" id="UP001273166"/>
    </source>
</evidence>
<dbReference type="InterPro" id="IPR029069">
    <property type="entry name" value="HotDog_dom_sf"/>
</dbReference>
<dbReference type="GO" id="GO:0009062">
    <property type="term" value="P:fatty acid catabolic process"/>
    <property type="evidence" value="ECO:0007669"/>
    <property type="project" value="TreeGrafter"/>
</dbReference>
<protein>
    <submittedName>
        <fullName evidence="6">Thioesterase-like superfamily-domain-containing protein</fullName>
    </submittedName>
</protein>
<dbReference type="Gene3D" id="2.40.160.210">
    <property type="entry name" value="Acyl-CoA thioesterase, double hotdog domain"/>
    <property type="match status" value="1"/>
</dbReference>
<evidence type="ECO:0000256" key="2">
    <source>
        <dbReference type="ARBA" id="ARBA00022801"/>
    </source>
</evidence>
<comment type="similarity">
    <text evidence="1">Belongs to the C/M/P thioester hydrolase family.</text>
</comment>
<feature type="region of interest" description="Disordered" evidence="3">
    <location>
        <begin position="122"/>
        <end position="147"/>
    </location>
</feature>
<keyword evidence="7" id="KW-1185">Reference proteome</keyword>
<dbReference type="Proteomes" id="UP001273166">
    <property type="component" value="Unassembled WGS sequence"/>
</dbReference>
<dbReference type="Pfam" id="PF20789">
    <property type="entry name" value="4HBT_3C"/>
    <property type="match status" value="1"/>
</dbReference>
<dbReference type="CDD" id="cd03444">
    <property type="entry name" value="Thioesterase_II_repeat1"/>
    <property type="match status" value="1"/>
</dbReference>
<evidence type="ECO:0000256" key="3">
    <source>
        <dbReference type="SAM" id="MobiDB-lite"/>
    </source>
</evidence>
<organism evidence="6 7">
    <name type="scientific">Chaetomium strumarium</name>
    <dbReference type="NCBI Taxonomy" id="1170767"/>
    <lineage>
        <taxon>Eukaryota</taxon>
        <taxon>Fungi</taxon>
        <taxon>Dikarya</taxon>
        <taxon>Ascomycota</taxon>
        <taxon>Pezizomycotina</taxon>
        <taxon>Sordariomycetes</taxon>
        <taxon>Sordariomycetidae</taxon>
        <taxon>Sordariales</taxon>
        <taxon>Chaetomiaceae</taxon>
        <taxon>Chaetomium</taxon>
    </lineage>
</organism>
<dbReference type="GO" id="GO:0006637">
    <property type="term" value="P:acyl-CoA metabolic process"/>
    <property type="evidence" value="ECO:0007669"/>
    <property type="project" value="InterPro"/>
</dbReference>
<sequence>MPSPHNDPPLPLQEVLDVVNLTPEGEARRFMGRRAAHLPGSDFTGDELLLPRHNAAFGGHVYAQAALAVARAWRELEDERGAKQGERLDLHTIHGFFTRRGISDRPFLYTVTPITTSRSFSTLSVTARQPSEPSTNPQGDHFPPADASLPLSPPCFTAICSLKLPEPDSAGVSMQEDPPQTRFAPILSSRKPEDWPPSPPVDITGMVELAGADQAGRFPVATMRKVDMTAYNADRPVHERRELILYKLLRPLPCSSSSGGEGLLWDANAHIVAHAFVADKNGLLMTGNHVGFGYSLARAASLSYSFVVHVNAEQAVMREEDGWWVQEACFPRAAAGRGVVECKIWSPRGVHVATEYQDGLVQGLEMGSSKL</sequence>
<comment type="caution">
    <text evidence="6">The sequence shown here is derived from an EMBL/GenBank/DDBJ whole genome shotgun (WGS) entry which is preliminary data.</text>
</comment>
<dbReference type="InterPro" id="IPR042171">
    <property type="entry name" value="Acyl-CoA_hotdog"/>
</dbReference>
<keyword evidence="2" id="KW-0378">Hydrolase</keyword>
<proteinExistence type="inferred from homology"/>
<dbReference type="SUPFAM" id="SSF54637">
    <property type="entry name" value="Thioesterase/thiol ester dehydrase-isomerase"/>
    <property type="match status" value="2"/>
</dbReference>
<dbReference type="Pfam" id="PF13622">
    <property type="entry name" value="4HBT_3"/>
    <property type="match status" value="1"/>
</dbReference>
<dbReference type="PANTHER" id="PTHR11066">
    <property type="entry name" value="ACYL-COA THIOESTERASE"/>
    <property type="match status" value="1"/>
</dbReference>